<dbReference type="NCBIfam" id="TIGR00231">
    <property type="entry name" value="small_GTP"/>
    <property type="match status" value="1"/>
</dbReference>
<organism evidence="4 5">
    <name type="scientific">Aplysia californica</name>
    <name type="common">California sea hare</name>
    <dbReference type="NCBI Taxonomy" id="6500"/>
    <lineage>
        <taxon>Eukaryota</taxon>
        <taxon>Metazoa</taxon>
        <taxon>Spiralia</taxon>
        <taxon>Lophotrochozoa</taxon>
        <taxon>Mollusca</taxon>
        <taxon>Gastropoda</taxon>
        <taxon>Heterobranchia</taxon>
        <taxon>Euthyneura</taxon>
        <taxon>Tectipleura</taxon>
        <taxon>Aplysiida</taxon>
        <taxon>Aplysioidea</taxon>
        <taxon>Aplysiidae</taxon>
        <taxon>Aplysia</taxon>
    </lineage>
</organism>
<feature type="region of interest" description="Disordered" evidence="3">
    <location>
        <begin position="127"/>
        <end position="146"/>
    </location>
</feature>
<name>A0ABM1A2C9_APLCA</name>
<dbReference type="SMART" id="SM00175">
    <property type="entry name" value="RAB"/>
    <property type="match status" value="1"/>
</dbReference>
<dbReference type="InterPro" id="IPR001806">
    <property type="entry name" value="Small_GTPase"/>
</dbReference>
<proteinExistence type="predicted"/>
<feature type="compositionally biased region" description="Basic and acidic residues" evidence="3">
    <location>
        <begin position="127"/>
        <end position="139"/>
    </location>
</feature>
<dbReference type="PANTHER" id="PTHR24072">
    <property type="entry name" value="RHO FAMILY GTPASE"/>
    <property type="match status" value="1"/>
</dbReference>
<dbReference type="Pfam" id="PF00071">
    <property type="entry name" value="Ras"/>
    <property type="match status" value="1"/>
</dbReference>
<dbReference type="SMART" id="SM00173">
    <property type="entry name" value="RAS"/>
    <property type="match status" value="1"/>
</dbReference>
<dbReference type="PROSITE" id="PS51420">
    <property type="entry name" value="RHO"/>
    <property type="match status" value="1"/>
</dbReference>
<evidence type="ECO:0000313" key="5">
    <source>
        <dbReference type="RefSeq" id="XP_012939421.1"/>
    </source>
</evidence>
<keyword evidence="2" id="KW-0342">GTP-binding</keyword>
<dbReference type="Gene3D" id="3.40.50.300">
    <property type="entry name" value="P-loop containing nucleotide triphosphate hydrolases"/>
    <property type="match status" value="1"/>
</dbReference>
<keyword evidence="1" id="KW-0547">Nucleotide-binding</keyword>
<dbReference type="SUPFAM" id="SSF52540">
    <property type="entry name" value="P-loop containing nucleoside triphosphate hydrolases"/>
    <property type="match status" value="1"/>
</dbReference>
<dbReference type="GeneID" id="101848824"/>
<keyword evidence="4" id="KW-1185">Reference proteome</keyword>
<evidence type="ECO:0000256" key="3">
    <source>
        <dbReference type="SAM" id="MobiDB-lite"/>
    </source>
</evidence>
<gene>
    <name evidence="5" type="primary">LOC101848824</name>
</gene>
<protein>
    <submittedName>
        <fullName evidence="5">Cdc42 homolog</fullName>
    </submittedName>
</protein>
<evidence type="ECO:0000256" key="2">
    <source>
        <dbReference type="ARBA" id="ARBA00023134"/>
    </source>
</evidence>
<evidence type="ECO:0000313" key="4">
    <source>
        <dbReference type="Proteomes" id="UP000694888"/>
    </source>
</evidence>
<dbReference type="PROSITE" id="PS51421">
    <property type="entry name" value="RAS"/>
    <property type="match status" value="1"/>
</dbReference>
<dbReference type="PROSITE" id="PS51419">
    <property type="entry name" value="RAB"/>
    <property type="match status" value="1"/>
</dbReference>
<sequence length="216" mass="24258">MTDMAQGRPIKCVVVGDGGVGKTSMLVRFVQGHFHTEYSPTDFDTFSVTMAVGNEWTPCSMTLMDTAGQETYDRLRTLTYSEADVFIVCFSVASRDSFSNVRARWLPELKSFKPKVPIILVGTQSDLREDSPERPRLSSRDSTFSSLSLSSQTSSHVTYKEGKRLASEVLAEKFVECSARTGDGLDKIFYQAMMTAAFPKRKRVLWQKFKRVFAKG</sequence>
<dbReference type="CDD" id="cd00157">
    <property type="entry name" value="Rho"/>
    <property type="match status" value="1"/>
</dbReference>
<dbReference type="InterPro" id="IPR005225">
    <property type="entry name" value="Small_GTP-bd"/>
</dbReference>
<accession>A0ABM1A2C9</accession>
<reference evidence="5" key="1">
    <citation type="submission" date="2025-08" db="UniProtKB">
        <authorList>
            <consortium name="RefSeq"/>
        </authorList>
    </citation>
    <scope>IDENTIFICATION</scope>
</reference>
<dbReference type="Proteomes" id="UP000694888">
    <property type="component" value="Unplaced"/>
</dbReference>
<evidence type="ECO:0000256" key="1">
    <source>
        <dbReference type="ARBA" id="ARBA00022741"/>
    </source>
</evidence>
<dbReference type="InterPro" id="IPR003578">
    <property type="entry name" value="Small_GTPase_Rho"/>
</dbReference>
<dbReference type="PRINTS" id="PR00449">
    <property type="entry name" value="RASTRNSFRMNG"/>
</dbReference>
<dbReference type="SMART" id="SM00174">
    <property type="entry name" value="RHO"/>
    <property type="match status" value="1"/>
</dbReference>
<dbReference type="InterPro" id="IPR027417">
    <property type="entry name" value="P-loop_NTPase"/>
</dbReference>
<dbReference type="RefSeq" id="XP_012939421.1">
    <property type="nucleotide sequence ID" value="XM_013083967.2"/>
</dbReference>